<keyword evidence="8 9" id="KW-0472">Membrane</keyword>
<keyword evidence="5 9" id="KW-0812">Transmembrane</keyword>
<feature type="transmembrane region" description="Helical" evidence="9">
    <location>
        <begin position="135"/>
        <end position="154"/>
    </location>
</feature>
<evidence type="ECO:0000313" key="10">
    <source>
        <dbReference type="EMBL" id="QII82901.1"/>
    </source>
</evidence>
<evidence type="ECO:0000256" key="3">
    <source>
        <dbReference type="ARBA" id="ARBA00022475"/>
    </source>
</evidence>
<dbReference type="GO" id="GO:0016020">
    <property type="term" value="C:membrane"/>
    <property type="evidence" value="ECO:0007669"/>
    <property type="project" value="InterPro"/>
</dbReference>
<feature type="transmembrane region" description="Helical" evidence="9">
    <location>
        <begin position="75"/>
        <end position="95"/>
    </location>
</feature>
<feature type="transmembrane region" description="Helical" evidence="9">
    <location>
        <begin position="166"/>
        <end position="185"/>
    </location>
</feature>
<evidence type="ECO:0000256" key="7">
    <source>
        <dbReference type="ARBA" id="ARBA00022989"/>
    </source>
</evidence>
<protein>
    <submittedName>
        <fullName evidence="10">2-keto-3-deoxygluconate permease</fullName>
    </submittedName>
</protein>
<dbReference type="AlphaFoldDB" id="A0A6G7KCG9"/>
<sequence length="312" mass="33460">MLKAVNKIPAGTFLVPLIVSMILFTFWPNLFHIGGLTESLLTSSGTGFISAVLSFSTGTRINIKVLKRLLKHQGVLLLTKVIIALILSFAFLAVFGTDGFLGVSSIAFVGAMFSLNPAVQVSILDNYGYKEDSAIMGLSAAVTLPMLPLIVFMLFYSNASLTELNWMPIVSALLPFFIGITLGNLDPTIGKLFDPLVGALLPFLGWNLGQSMNLKDALSAGLPGLLLTLIFIVIMSSLYLVDRFILKKDGISALAMMTVAGISTVVAPTIVEVFPHLQAEVTAANSQILLASIITSIFTPLFIGYTQKNRQA</sequence>
<evidence type="ECO:0000256" key="5">
    <source>
        <dbReference type="ARBA" id="ARBA00022692"/>
    </source>
</evidence>
<dbReference type="InterPro" id="IPR004684">
    <property type="entry name" value="2keto-3dGluconate_permease"/>
</dbReference>
<evidence type="ECO:0000256" key="4">
    <source>
        <dbReference type="ARBA" id="ARBA00022597"/>
    </source>
</evidence>
<keyword evidence="4" id="KW-0762">Sugar transport</keyword>
<evidence type="ECO:0000256" key="6">
    <source>
        <dbReference type="ARBA" id="ARBA00022847"/>
    </source>
</evidence>
<gene>
    <name evidence="10" type="ORF">G7057_10905</name>
</gene>
<evidence type="ECO:0000256" key="1">
    <source>
        <dbReference type="ARBA" id="ARBA00006430"/>
    </source>
</evidence>
<evidence type="ECO:0000256" key="2">
    <source>
        <dbReference type="ARBA" id="ARBA00022448"/>
    </source>
</evidence>
<keyword evidence="7 9" id="KW-1133">Transmembrane helix</keyword>
<name>A0A6G7KCG9_9LACT</name>
<keyword evidence="3" id="KW-1003">Cell membrane</keyword>
<keyword evidence="2" id="KW-0813">Transport</keyword>
<feature type="transmembrane region" description="Helical" evidence="9">
    <location>
        <begin position="253"/>
        <end position="274"/>
    </location>
</feature>
<feature type="transmembrane region" description="Helical" evidence="9">
    <location>
        <begin position="12"/>
        <end position="33"/>
    </location>
</feature>
<feature type="transmembrane region" description="Helical" evidence="9">
    <location>
        <begin position="286"/>
        <end position="305"/>
    </location>
</feature>
<dbReference type="KEGG" id="jar:G7057_10905"/>
<comment type="similarity">
    <text evidence="1">Belongs to the KdgT transporter family.</text>
</comment>
<reference evidence="10 11" key="1">
    <citation type="journal article" date="2017" name="Int. J. Syst. Evol. Microbiol.">
        <title>Jeotgalibaca porci sp. nov. and Jeotgalibaca arthritidis sp. nov., isolated from pigs, and emended description of the genus Jeotgalibaca.</title>
        <authorList>
            <person name="Zamora L."/>
            <person name="Perez-Sancho M."/>
            <person name="Dominguez L."/>
            <person name="Fernandez-Garayzabal J.F."/>
            <person name="Vela A.I."/>
        </authorList>
    </citation>
    <scope>NUCLEOTIDE SEQUENCE [LARGE SCALE GENOMIC DNA]</scope>
    <source>
        <strain evidence="10 11">CECT 9157</strain>
    </source>
</reference>
<feature type="transmembrane region" description="Helical" evidence="9">
    <location>
        <begin position="221"/>
        <end position="241"/>
    </location>
</feature>
<dbReference type="GO" id="GO:0015649">
    <property type="term" value="F:2-keto-3-deoxygluconate:proton symporter activity"/>
    <property type="evidence" value="ECO:0007669"/>
    <property type="project" value="InterPro"/>
</dbReference>
<keyword evidence="6" id="KW-0769">Symport</keyword>
<evidence type="ECO:0000256" key="9">
    <source>
        <dbReference type="SAM" id="Phobius"/>
    </source>
</evidence>
<feature type="transmembrane region" description="Helical" evidence="9">
    <location>
        <begin position="101"/>
        <end position="123"/>
    </location>
</feature>
<proteinExistence type="inferred from homology"/>
<dbReference type="Pfam" id="PF03812">
    <property type="entry name" value="KdgT"/>
    <property type="match status" value="1"/>
</dbReference>
<evidence type="ECO:0000313" key="11">
    <source>
        <dbReference type="Proteomes" id="UP000501451"/>
    </source>
</evidence>
<organism evidence="10 11">
    <name type="scientific">Jeotgalibaca arthritidis</name>
    <dbReference type="NCBI Taxonomy" id="1868794"/>
    <lineage>
        <taxon>Bacteria</taxon>
        <taxon>Bacillati</taxon>
        <taxon>Bacillota</taxon>
        <taxon>Bacilli</taxon>
        <taxon>Lactobacillales</taxon>
        <taxon>Carnobacteriaceae</taxon>
        <taxon>Jeotgalibaca</taxon>
    </lineage>
</organism>
<dbReference type="EMBL" id="CP049740">
    <property type="protein sequence ID" value="QII82901.1"/>
    <property type="molecule type" value="Genomic_DNA"/>
</dbReference>
<accession>A0A6G7KCG9</accession>
<evidence type="ECO:0000256" key="8">
    <source>
        <dbReference type="ARBA" id="ARBA00023136"/>
    </source>
</evidence>
<dbReference type="Proteomes" id="UP000501451">
    <property type="component" value="Chromosome"/>
</dbReference>
<dbReference type="RefSeq" id="WP_166163707.1">
    <property type="nucleotide sequence ID" value="NZ_CP049740.1"/>
</dbReference>
<keyword evidence="11" id="KW-1185">Reference proteome</keyword>